<keyword evidence="2" id="KW-0067">ATP-binding</keyword>
<keyword evidence="3" id="KW-0805">Transcription regulation</keyword>
<name>A0A2K2H596_9BACT</name>
<dbReference type="CDD" id="cd00009">
    <property type="entry name" value="AAA"/>
    <property type="match status" value="1"/>
</dbReference>
<dbReference type="Pfam" id="PF00158">
    <property type="entry name" value="Sigma54_activat"/>
    <property type="match status" value="1"/>
</dbReference>
<dbReference type="InterPro" id="IPR003593">
    <property type="entry name" value="AAA+_ATPase"/>
</dbReference>
<dbReference type="SMART" id="SM00382">
    <property type="entry name" value="AAA"/>
    <property type="match status" value="1"/>
</dbReference>
<dbReference type="PROSITE" id="PS50045">
    <property type="entry name" value="SIGMA54_INTERACT_4"/>
    <property type="match status" value="1"/>
</dbReference>
<evidence type="ECO:0000259" key="5">
    <source>
        <dbReference type="PROSITE" id="PS50045"/>
    </source>
</evidence>
<keyword evidence="4" id="KW-0804">Transcription</keyword>
<dbReference type="AlphaFoldDB" id="A0A2K2H596"/>
<dbReference type="GO" id="GO:0005524">
    <property type="term" value="F:ATP binding"/>
    <property type="evidence" value="ECO:0007669"/>
    <property type="project" value="UniProtKB-KW"/>
</dbReference>
<dbReference type="OrthoDB" id="9814761at2"/>
<dbReference type="Proteomes" id="UP000236340">
    <property type="component" value="Unassembled WGS sequence"/>
</dbReference>
<reference evidence="6 7" key="1">
    <citation type="journal article" date="2018" name="Genome Announc.">
        <title>Genome Sequence of Geothermobacter sp. HR-1 Iron Reducer from the Loihi Seamount.</title>
        <authorList>
            <person name="Smith H."/>
            <person name="Abuyen K."/>
            <person name="Tremblay J."/>
            <person name="Savalia P."/>
            <person name="Perez-Rodriguez I."/>
            <person name="Emerson D."/>
            <person name="Tully B."/>
            <person name="Amend J."/>
        </authorList>
    </citation>
    <scope>NUCLEOTIDE SEQUENCE [LARGE SCALE GENOMIC DNA]</scope>
    <source>
        <strain evidence="6 7">HR-1</strain>
    </source>
</reference>
<dbReference type="Gene3D" id="1.10.8.60">
    <property type="match status" value="1"/>
</dbReference>
<dbReference type="InterPro" id="IPR058031">
    <property type="entry name" value="AAA_lid_NorR"/>
</dbReference>
<dbReference type="InterPro" id="IPR027417">
    <property type="entry name" value="P-loop_NTPase"/>
</dbReference>
<dbReference type="GO" id="GO:0006355">
    <property type="term" value="P:regulation of DNA-templated transcription"/>
    <property type="evidence" value="ECO:0007669"/>
    <property type="project" value="InterPro"/>
</dbReference>
<feature type="domain" description="Sigma-54 factor interaction" evidence="5">
    <location>
        <begin position="189"/>
        <end position="422"/>
    </location>
</feature>
<dbReference type="InterPro" id="IPR025943">
    <property type="entry name" value="Sigma_54_int_dom_ATP-bd_2"/>
</dbReference>
<accession>A0A2K2H596</accession>
<dbReference type="GO" id="GO:0043565">
    <property type="term" value="F:sequence-specific DNA binding"/>
    <property type="evidence" value="ECO:0007669"/>
    <property type="project" value="InterPro"/>
</dbReference>
<dbReference type="Pfam" id="PF25601">
    <property type="entry name" value="AAA_lid_14"/>
    <property type="match status" value="1"/>
</dbReference>
<dbReference type="PROSITE" id="PS00675">
    <property type="entry name" value="SIGMA54_INTERACT_1"/>
    <property type="match status" value="1"/>
</dbReference>
<dbReference type="PROSITE" id="PS00676">
    <property type="entry name" value="SIGMA54_INTERACT_2"/>
    <property type="match status" value="1"/>
</dbReference>
<dbReference type="Gene3D" id="3.40.50.300">
    <property type="entry name" value="P-loop containing nucleotide triphosphate hydrolases"/>
    <property type="match status" value="1"/>
</dbReference>
<dbReference type="Gene3D" id="1.10.10.60">
    <property type="entry name" value="Homeodomain-like"/>
    <property type="match status" value="1"/>
</dbReference>
<dbReference type="InterPro" id="IPR025662">
    <property type="entry name" value="Sigma_54_int_dom_ATP-bd_1"/>
</dbReference>
<evidence type="ECO:0000256" key="4">
    <source>
        <dbReference type="ARBA" id="ARBA00023163"/>
    </source>
</evidence>
<evidence type="ECO:0000313" key="7">
    <source>
        <dbReference type="Proteomes" id="UP000236340"/>
    </source>
</evidence>
<evidence type="ECO:0000256" key="3">
    <source>
        <dbReference type="ARBA" id="ARBA00023015"/>
    </source>
</evidence>
<evidence type="ECO:0000256" key="1">
    <source>
        <dbReference type="ARBA" id="ARBA00022741"/>
    </source>
</evidence>
<gene>
    <name evidence="6" type="ORF">C2E25_17210</name>
</gene>
<comment type="caution">
    <text evidence="6">The sequence shown here is derived from an EMBL/GenBank/DDBJ whole genome shotgun (WGS) entry which is preliminary data.</text>
</comment>
<dbReference type="InterPro" id="IPR002197">
    <property type="entry name" value="HTH_Fis"/>
</dbReference>
<dbReference type="EMBL" id="PPFX01000073">
    <property type="protein sequence ID" value="PNU18525.1"/>
    <property type="molecule type" value="Genomic_DNA"/>
</dbReference>
<sequence>MKKILFAWVGMNDIKAAREDKDDNLGPIARVVSEIAYQRLVLLNNYGKEEKVPDYVAWLQKKCSMMIDLVDIDLASPIDFAAIYVAAKKQVERVFKEERGRVVPVFHLSPGTPAMQAVWIMLGKGPFVEAELIQSSREQGVQRVEMPFDIYAEYIPDIQAGADRRLMMLADSDTLYELDLSALIPRHGIIHQCGAMKTLVAQAEQVAGRDVPVLLEGETGTGKELFARHIHAESRRSNRPFLPVNCGAIPKDLFEAEFFGYARGAFSGAVKDHSGYFEQADGGTLFLDELGEMPLDAQVKILRVLTDGVVRRIGDPRERQVDVRIIAATNRDLLAEVAAGRFRADLFYRLAVAMLKLPPLREREGDIHLLLEHILGQVNRELGKEPGYKQKKFSINAKNLMKRHPWPGNAREMHNTILRICVWCQNEVIQEEDVRRALLPGITEDKDDILSRPLGEGFNIQELQAFLSSHYIRRALEESGGNKSRAAALLGLKNYQTLNNWMVKYEVEL</sequence>
<dbReference type="FunFam" id="3.40.50.300:FF:000006">
    <property type="entry name" value="DNA-binding transcriptional regulator NtrC"/>
    <property type="match status" value="1"/>
</dbReference>
<dbReference type="RefSeq" id="WP_103116940.1">
    <property type="nucleotide sequence ID" value="NZ_PPFX01000073.1"/>
</dbReference>
<dbReference type="InterPro" id="IPR002078">
    <property type="entry name" value="Sigma_54_int"/>
</dbReference>
<proteinExistence type="predicted"/>
<evidence type="ECO:0000313" key="6">
    <source>
        <dbReference type="EMBL" id="PNU18525.1"/>
    </source>
</evidence>
<evidence type="ECO:0000256" key="2">
    <source>
        <dbReference type="ARBA" id="ARBA00022840"/>
    </source>
</evidence>
<dbReference type="PANTHER" id="PTHR32071">
    <property type="entry name" value="TRANSCRIPTIONAL REGULATORY PROTEIN"/>
    <property type="match status" value="1"/>
</dbReference>
<organism evidence="6 7">
    <name type="scientific">Geothermobacter hydrogeniphilus</name>
    <dbReference type="NCBI Taxonomy" id="1969733"/>
    <lineage>
        <taxon>Bacteria</taxon>
        <taxon>Pseudomonadati</taxon>
        <taxon>Thermodesulfobacteriota</taxon>
        <taxon>Desulfuromonadia</taxon>
        <taxon>Desulfuromonadales</taxon>
        <taxon>Geothermobacteraceae</taxon>
        <taxon>Geothermobacter</taxon>
    </lineage>
</organism>
<dbReference type="Pfam" id="PF02954">
    <property type="entry name" value="HTH_8"/>
    <property type="match status" value="1"/>
</dbReference>
<dbReference type="SUPFAM" id="SSF52540">
    <property type="entry name" value="P-loop containing nucleoside triphosphate hydrolases"/>
    <property type="match status" value="1"/>
</dbReference>
<keyword evidence="1" id="KW-0547">Nucleotide-binding</keyword>
<protein>
    <submittedName>
        <fullName evidence="6">AAA family ATPase</fullName>
    </submittedName>
</protein>